<dbReference type="InterPro" id="IPR019779">
    <property type="entry name" value="GalP_UDPtransf1_His-AS"/>
</dbReference>
<dbReference type="GO" id="GO:0008270">
    <property type="term" value="F:zinc ion binding"/>
    <property type="evidence" value="ECO:0007669"/>
    <property type="project" value="InterPro"/>
</dbReference>
<dbReference type="AlphaFoldDB" id="A0A934JXA4"/>
<feature type="domain" description="Galactose-1-phosphate uridyl transferase N-terminal" evidence="16">
    <location>
        <begin position="39"/>
        <end position="196"/>
    </location>
</feature>
<dbReference type="Gene3D" id="3.30.428.10">
    <property type="entry name" value="HIT-like"/>
    <property type="match status" value="2"/>
</dbReference>
<evidence type="ECO:0000256" key="10">
    <source>
        <dbReference type="ARBA" id="ARBA00023144"/>
    </source>
</evidence>
<evidence type="ECO:0000256" key="11">
    <source>
        <dbReference type="ARBA" id="ARBA00023277"/>
    </source>
</evidence>
<name>A0A934JXA4_9BACT</name>
<dbReference type="EMBL" id="JAEKNR010000065">
    <property type="protein sequence ID" value="MBJ7597521.1"/>
    <property type="molecule type" value="Genomic_DNA"/>
</dbReference>
<feature type="binding site" evidence="14">
    <location>
        <position position="185"/>
    </location>
    <ligand>
        <name>Zn(2+)</name>
        <dbReference type="ChEBI" id="CHEBI:29105"/>
    </ligand>
</feature>
<comment type="similarity">
    <text evidence="3 15">Belongs to the galactose-1-phosphate uridylyltransferase type 1 family.</text>
</comment>
<evidence type="ECO:0000256" key="2">
    <source>
        <dbReference type="ARBA" id="ARBA00004947"/>
    </source>
</evidence>
<feature type="active site" description="Tele-UMP-histidine intermediate" evidence="13">
    <location>
        <position position="187"/>
    </location>
</feature>
<protein>
    <recommendedName>
        <fullName evidence="5 12">Galactose-1-phosphate uridylyltransferase</fullName>
        <ecNumber evidence="4 12">2.7.7.12</ecNumber>
    </recommendedName>
</protein>
<dbReference type="InterPro" id="IPR001937">
    <property type="entry name" value="GalP_UDPtransf1"/>
</dbReference>
<evidence type="ECO:0000256" key="13">
    <source>
        <dbReference type="PIRSR" id="PIRSR000808-1"/>
    </source>
</evidence>
<evidence type="ECO:0000313" key="18">
    <source>
        <dbReference type="EMBL" id="MBJ7597521.1"/>
    </source>
</evidence>
<comment type="pathway">
    <text evidence="2 15">Carbohydrate metabolism; galactose metabolism.</text>
</comment>
<evidence type="ECO:0000256" key="8">
    <source>
        <dbReference type="ARBA" id="ARBA00022723"/>
    </source>
</evidence>
<dbReference type="EC" id="2.7.7.12" evidence="4 12"/>
<dbReference type="PROSITE" id="PS00117">
    <property type="entry name" value="GAL_P_UDP_TRANSF_I"/>
    <property type="match status" value="1"/>
</dbReference>
<proteinExistence type="inferred from homology"/>
<comment type="catalytic activity">
    <reaction evidence="1 15">
        <text>alpha-D-galactose 1-phosphate + UDP-alpha-D-glucose = alpha-D-glucose 1-phosphate + UDP-alpha-D-galactose</text>
        <dbReference type="Rhea" id="RHEA:13989"/>
        <dbReference type="ChEBI" id="CHEBI:58336"/>
        <dbReference type="ChEBI" id="CHEBI:58601"/>
        <dbReference type="ChEBI" id="CHEBI:58885"/>
        <dbReference type="ChEBI" id="CHEBI:66914"/>
        <dbReference type="EC" id="2.7.7.12"/>
    </reaction>
</comment>
<keyword evidence="19" id="KW-1185">Reference proteome</keyword>
<dbReference type="Proteomes" id="UP000612893">
    <property type="component" value="Unassembled WGS sequence"/>
</dbReference>
<dbReference type="InterPro" id="IPR005850">
    <property type="entry name" value="GalP_Utransf_C"/>
</dbReference>
<reference evidence="18" key="1">
    <citation type="submission" date="2020-10" db="EMBL/GenBank/DDBJ databases">
        <title>Ca. Dormibacterota MAGs.</title>
        <authorList>
            <person name="Montgomery K."/>
        </authorList>
    </citation>
    <scope>NUCLEOTIDE SEQUENCE [LARGE SCALE GENOMIC DNA]</scope>
    <source>
        <strain evidence="18">SC8812_S17_10</strain>
    </source>
</reference>
<dbReference type="PIRSF" id="PIRSF000808">
    <property type="entry name" value="GalT"/>
    <property type="match status" value="1"/>
</dbReference>
<gene>
    <name evidence="18" type="primary">galT</name>
    <name evidence="18" type="ORF">JF922_05475</name>
</gene>
<evidence type="ECO:0000256" key="3">
    <source>
        <dbReference type="ARBA" id="ARBA00010951"/>
    </source>
</evidence>
<evidence type="ECO:0000256" key="4">
    <source>
        <dbReference type="ARBA" id="ARBA00012384"/>
    </source>
</evidence>
<evidence type="ECO:0000259" key="16">
    <source>
        <dbReference type="Pfam" id="PF01087"/>
    </source>
</evidence>
<comment type="cofactor">
    <cofactor evidence="14">
        <name>Zn(2+)</name>
        <dbReference type="ChEBI" id="CHEBI:29105"/>
    </cofactor>
    <text evidence="14">Binds 1 zinc ion per subunit.</text>
</comment>
<dbReference type="RefSeq" id="WP_338199814.1">
    <property type="nucleotide sequence ID" value="NZ_JAEKNR010000065.1"/>
</dbReference>
<evidence type="ECO:0000256" key="5">
    <source>
        <dbReference type="ARBA" id="ARBA00016340"/>
    </source>
</evidence>
<feature type="domain" description="Galactose-1-phosphate uridyl transferase C-terminal" evidence="17">
    <location>
        <begin position="218"/>
        <end position="324"/>
    </location>
</feature>
<evidence type="ECO:0000256" key="15">
    <source>
        <dbReference type="RuleBase" id="RU000506"/>
    </source>
</evidence>
<evidence type="ECO:0000256" key="14">
    <source>
        <dbReference type="PIRSR" id="PIRSR000808-3"/>
    </source>
</evidence>
<dbReference type="GO" id="GO:0033499">
    <property type="term" value="P:galactose catabolic process via UDP-galactose, Leloir pathway"/>
    <property type="evidence" value="ECO:0007669"/>
    <property type="project" value="TreeGrafter"/>
</dbReference>
<keyword evidence="8 14" id="KW-0479">Metal-binding</keyword>
<comment type="caution">
    <text evidence="18">The sequence shown here is derived from an EMBL/GenBank/DDBJ whole genome shotgun (WGS) entry which is preliminary data.</text>
</comment>
<feature type="binding site" evidence="14">
    <location>
        <position position="72"/>
    </location>
    <ligand>
        <name>Zn(2+)</name>
        <dbReference type="ChEBI" id="CHEBI:29105"/>
    </ligand>
</feature>
<evidence type="ECO:0000256" key="9">
    <source>
        <dbReference type="ARBA" id="ARBA00022833"/>
    </source>
</evidence>
<dbReference type="SUPFAM" id="SSF54197">
    <property type="entry name" value="HIT-like"/>
    <property type="match status" value="2"/>
</dbReference>
<keyword evidence="11 15" id="KW-0119">Carbohydrate metabolism</keyword>
<keyword evidence="9 14" id="KW-0862">Zinc</keyword>
<dbReference type="GO" id="GO:0008108">
    <property type="term" value="F:UDP-glucose:hexose-1-phosphate uridylyltransferase activity"/>
    <property type="evidence" value="ECO:0007669"/>
    <property type="project" value="UniProtKB-UniRule"/>
</dbReference>
<evidence type="ECO:0000256" key="7">
    <source>
        <dbReference type="ARBA" id="ARBA00022695"/>
    </source>
</evidence>
<accession>A0A934JXA4</accession>
<keyword evidence="10 15" id="KW-0299">Galactose metabolism</keyword>
<keyword evidence="7 15" id="KW-0548">Nucleotidyltransferase</keyword>
<dbReference type="InterPro" id="IPR036265">
    <property type="entry name" value="HIT-like_sf"/>
</dbReference>
<dbReference type="Pfam" id="PF01087">
    <property type="entry name" value="GalP_UDP_transf"/>
    <property type="match status" value="1"/>
</dbReference>
<organism evidence="18 19">
    <name type="scientific">Candidatus Nephthysia bennettiae</name>
    <dbReference type="NCBI Taxonomy" id="3127016"/>
    <lineage>
        <taxon>Bacteria</taxon>
        <taxon>Bacillati</taxon>
        <taxon>Candidatus Dormiibacterota</taxon>
        <taxon>Candidatus Dormibacteria</taxon>
        <taxon>Candidatus Dormibacterales</taxon>
        <taxon>Candidatus Dormibacteraceae</taxon>
        <taxon>Candidatus Nephthysia</taxon>
    </lineage>
</organism>
<dbReference type="PANTHER" id="PTHR11943:SF1">
    <property type="entry name" value="GALACTOSE-1-PHOSPHATE URIDYLYLTRANSFERASE"/>
    <property type="match status" value="1"/>
</dbReference>
<evidence type="ECO:0000256" key="6">
    <source>
        <dbReference type="ARBA" id="ARBA00022679"/>
    </source>
</evidence>
<sequence length="365" mass="40667">MKARKTRIELADGRELIYYDEQPASERVAVDSRRLPQTIVHSEVRRDPLRGEWVIMASHRQGRTHLPPAENCPLCPSTPGRQTEIPSADYDVVVFENRFPSLTERTDPPEAGDELVPRRPGVGRCEVVCFTADHDASFGGLSTARLRTVVDVLADRTRELSAMAGVEQVFPFENRGEEIGVTLHHPHGQIYAYPFVAPVTARMLESARRHRDSVGGCLFCAVLAAEERAGVRVVGTSEGWVAFVPAAARWPFEVHVYPTRHLPDLAALDDAERDALVPLLKDVLARFDGLFDAPMPYMATWHQAPVHEDRELGHLHLEIFSIKRSADKLKYLASSESGAGVWINDVGPERAAEMLRRARPHPSAD</sequence>
<dbReference type="GO" id="GO:0005737">
    <property type="term" value="C:cytoplasm"/>
    <property type="evidence" value="ECO:0007669"/>
    <property type="project" value="TreeGrafter"/>
</dbReference>
<evidence type="ECO:0000259" key="17">
    <source>
        <dbReference type="Pfam" id="PF02744"/>
    </source>
</evidence>
<feature type="binding site" evidence="14">
    <location>
        <position position="134"/>
    </location>
    <ligand>
        <name>Zn(2+)</name>
        <dbReference type="ChEBI" id="CHEBI:29105"/>
    </ligand>
</feature>
<dbReference type="PANTHER" id="PTHR11943">
    <property type="entry name" value="GALACTOSE-1-PHOSPHATE URIDYLYLTRANSFERASE"/>
    <property type="match status" value="1"/>
</dbReference>
<dbReference type="Pfam" id="PF02744">
    <property type="entry name" value="GalP_UDP_tr_C"/>
    <property type="match status" value="1"/>
</dbReference>
<keyword evidence="6 15" id="KW-0808">Transferase</keyword>
<feature type="binding site" evidence="14">
    <location>
        <position position="75"/>
    </location>
    <ligand>
        <name>Zn(2+)</name>
        <dbReference type="ChEBI" id="CHEBI:29105"/>
    </ligand>
</feature>
<evidence type="ECO:0000313" key="19">
    <source>
        <dbReference type="Proteomes" id="UP000612893"/>
    </source>
</evidence>
<dbReference type="CDD" id="cd00608">
    <property type="entry name" value="GalT"/>
    <property type="match status" value="1"/>
</dbReference>
<evidence type="ECO:0000256" key="12">
    <source>
        <dbReference type="NCBIfam" id="TIGR00209"/>
    </source>
</evidence>
<dbReference type="NCBIfam" id="TIGR00209">
    <property type="entry name" value="galT_1"/>
    <property type="match status" value="1"/>
</dbReference>
<evidence type="ECO:0000256" key="1">
    <source>
        <dbReference type="ARBA" id="ARBA00001107"/>
    </source>
</evidence>
<dbReference type="InterPro" id="IPR005849">
    <property type="entry name" value="GalP_Utransf_N"/>
</dbReference>